<protein>
    <submittedName>
        <fullName evidence="2">Uncharacterized protein</fullName>
    </submittedName>
</protein>
<reference evidence="2 3" key="1">
    <citation type="submission" date="2017-07" db="EMBL/GenBank/DDBJ databases">
        <title>Draft genome of Ochrobactrum lupini type strain LUP21.</title>
        <authorList>
            <person name="Krzyzanowska D.M."/>
            <person name="Jafra S."/>
        </authorList>
    </citation>
    <scope>NUCLEOTIDE SEQUENCE [LARGE SCALE GENOMIC DNA]</scope>
    <source>
        <strain evidence="2 3">LUP21</strain>
    </source>
</reference>
<sequence>MNRAHLPGLSWEMPLPEIKGKLSWSEQDKRSHRQDNDDGDDPQVSTAG</sequence>
<accession>A0A256GZ48</accession>
<evidence type="ECO:0000313" key="3">
    <source>
        <dbReference type="Proteomes" id="UP000216363"/>
    </source>
</evidence>
<feature type="compositionally biased region" description="Basic and acidic residues" evidence="1">
    <location>
        <begin position="26"/>
        <end position="36"/>
    </location>
</feature>
<dbReference type="AlphaFoldDB" id="A0A256GZ48"/>
<evidence type="ECO:0000313" key="2">
    <source>
        <dbReference type="EMBL" id="OYR32457.1"/>
    </source>
</evidence>
<comment type="caution">
    <text evidence="2">The sequence shown here is derived from an EMBL/GenBank/DDBJ whole genome shotgun (WGS) entry which is preliminary data.</text>
</comment>
<name>A0A256GZ48_9HYPH</name>
<dbReference type="Proteomes" id="UP000216363">
    <property type="component" value="Unassembled WGS sequence"/>
</dbReference>
<feature type="region of interest" description="Disordered" evidence="1">
    <location>
        <begin position="1"/>
        <end position="48"/>
    </location>
</feature>
<organism evidence="2 3">
    <name type="scientific">Brucella lupini</name>
    <dbReference type="NCBI Taxonomy" id="255457"/>
    <lineage>
        <taxon>Bacteria</taxon>
        <taxon>Pseudomonadati</taxon>
        <taxon>Pseudomonadota</taxon>
        <taxon>Alphaproteobacteria</taxon>
        <taxon>Hyphomicrobiales</taxon>
        <taxon>Brucellaceae</taxon>
        <taxon>Brucella/Ochrobactrum group</taxon>
        <taxon>Brucella</taxon>
    </lineage>
</organism>
<proteinExistence type="predicted"/>
<dbReference type="EMBL" id="NNRN01000029">
    <property type="protein sequence ID" value="OYR32457.1"/>
    <property type="molecule type" value="Genomic_DNA"/>
</dbReference>
<gene>
    <name evidence="2" type="ORF">CES86_0113</name>
</gene>
<evidence type="ECO:0000256" key="1">
    <source>
        <dbReference type="SAM" id="MobiDB-lite"/>
    </source>
</evidence>